<evidence type="ECO:0000313" key="2">
    <source>
        <dbReference type="EMBL" id="EPE31448.1"/>
    </source>
</evidence>
<sequence length="500" mass="56076">MMLNRRTIIFVSTALVFIFIFALGRNIDVSSLKLSSPTTDPEYAGLGNNDDASLWEGSTPVVTVTKPDPVKEEKQPPKFEGGKSAAHTLHPDAQTYFDLAFSPKKPYHYDFPAIRQRCERMQWPEKEEDIVYMKCGGMAAGLTSIISQVKTCLKYAIDSGSSIVLPAMPLRDSTDLKEFNFLNEAEYYTYDQWFDAEHLIEGLAHACPKMKVIHPKKLDVAGGVPVKHNWSVDLGSAPGYQAFVSYFWPGRLFKPFWDEEVGKLKANVTDPVPAGKENGITVVSIHSMFLVYRITDDPTRSDLRLWNDIGNLIRFLPEPREIVHELLELIPRPYYGVHFRVENDTIWSPLENQLKMNLEALDKAWAQDNKNGDPKAKKPLVYLACGDKEQVKKFQAAGAERGWEVTHKWGVAAMSPTKKEDILKKMDALAFDFQGAVDMGVMMQANFYMGITGSAFSSTIANARDGTGRYRGSSLYIYEDGGARNHLNNDGEANGYPCCL</sequence>
<feature type="region of interest" description="Disordered" evidence="1">
    <location>
        <begin position="66"/>
        <end position="85"/>
    </location>
</feature>
<name>S3DYL4_GLAL2</name>
<reference evidence="2 3" key="1">
    <citation type="journal article" date="2013" name="BMC Genomics">
        <title>Genomics-driven discovery of the pneumocandin biosynthetic gene cluster in the fungus Glarea lozoyensis.</title>
        <authorList>
            <person name="Chen L."/>
            <person name="Yue Q."/>
            <person name="Zhang X."/>
            <person name="Xiang M."/>
            <person name="Wang C."/>
            <person name="Li S."/>
            <person name="Che Y."/>
            <person name="Ortiz-Lopez F.J."/>
            <person name="Bills G.F."/>
            <person name="Liu X."/>
            <person name="An Z."/>
        </authorList>
    </citation>
    <scope>NUCLEOTIDE SEQUENCE [LARGE SCALE GENOMIC DNA]</scope>
    <source>
        <strain evidence="3">ATCC 20868 / MF5171</strain>
    </source>
</reference>
<proteinExistence type="predicted"/>
<dbReference type="GeneID" id="19471791"/>
<dbReference type="EMBL" id="KE145362">
    <property type="protein sequence ID" value="EPE31448.1"/>
    <property type="molecule type" value="Genomic_DNA"/>
</dbReference>
<dbReference type="AlphaFoldDB" id="S3DYL4"/>
<dbReference type="OMA" id="YGVHFRV"/>
<dbReference type="CDD" id="cd11296">
    <property type="entry name" value="O-FucT_like"/>
    <property type="match status" value="1"/>
</dbReference>
<dbReference type="STRING" id="1116229.S3DYL4"/>
<dbReference type="RefSeq" id="XP_008081723.1">
    <property type="nucleotide sequence ID" value="XM_008083532.1"/>
</dbReference>
<organism evidence="2 3">
    <name type="scientific">Glarea lozoyensis (strain ATCC 20868 / MF5171)</name>
    <dbReference type="NCBI Taxonomy" id="1116229"/>
    <lineage>
        <taxon>Eukaryota</taxon>
        <taxon>Fungi</taxon>
        <taxon>Dikarya</taxon>
        <taxon>Ascomycota</taxon>
        <taxon>Pezizomycotina</taxon>
        <taxon>Leotiomycetes</taxon>
        <taxon>Helotiales</taxon>
        <taxon>Helotiaceae</taxon>
        <taxon>Glarea</taxon>
    </lineage>
</organism>
<accession>S3DYL4</accession>
<dbReference type="Gene3D" id="3.40.50.11350">
    <property type="match status" value="1"/>
</dbReference>
<dbReference type="HOGENOM" id="CLU_032335_0_0_1"/>
<dbReference type="Proteomes" id="UP000016922">
    <property type="component" value="Unassembled WGS sequence"/>
</dbReference>
<dbReference type="KEGG" id="glz:GLAREA_12751"/>
<dbReference type="OrthoDB" id="20368at2759"/>
<protein>
    <recommendedName>
        <fullName evidence="4">O-fucosyltransferase family protein</fullName>
    </recommendedName>
</protein>
<gene>
    <name evidence="2" type="ORF">GLAREA_12751</name>
</gene>
<dbReference type="eggNOG" id="ENOG502SN97">
    <property type="taxonomic scope" value="Eukaryota"/>
</dbReference>
<keyword evidence="3" id="KW-1185">Reference proteome</keyword>
<feature type="compositionally biased region" description="Basic and acidic residues" evidence="1">
    <location>
        <begin position="68"/>
        <end position="81"/>
    </location>
</feature>
<evidence type="ECO:0008006" key="4">
    <source>
        <dbReference type="Google" id="ProtNLM"/>
    </source>
</evidence>
<evidence type="ECO:0000256" key="1">
    <source>
        <dbReference type="SAM" id="MobiDB-lite"/>
    </source>
</evidence>
<evidence type="ECO:0000313" key="3">
    <source>
        <dbReference type="Proteomes" id="UP000016922"/>
    </source>
</evidence>